<dbReference type="KEGG" id="sscu:CEP64_04330"/>
<evidence type="ECO:0000313" key="5">
    <source>
        <dbReference type="EMBL" id="ASE33823.1"/>
    </source>
</evidence>
<dbReference type="SMART" id="SM00342">
    <property type="entry name" value="HTH_ARAC"/>
    <property type="match status" value="1"/>
</dbReference>
<keyword evidence="1" id="KW-0805">Transcription regulation</keyword>
<evidence type="ECO:0000256" key="1">
    <source>
        <dbReference type="ARBA" id="ARBA00023015"/>
    </source>
</evidence>
<dbReference type="Proteomes" id="UP000197058">
    <property type="component" value="Chromosome"/>
</dbReference>
<dbReference type="InterPro" id="IPR009057">
    <property type="entry name" value="Homeodomain-like_sf"/>
</dbReference>
<evidence type="ECO:0000259" key="4">
    <source>
        <dbReference type="PROSITE" id="PS01124"/>
    </source>
</evidence>
<keyword evidence="3" id="KW-0804">Transcription</keyword>
<dbReference type="PROSITE" id="PS01124">
    <property type="entry name" value="HTH_ARAC_FAMILY_2"/>
    <property type="match status" value="1"/>
</dbReference>
<name>A0AAI8GTB6_MAMSC</name>
<reference evidence="6" key="1">
    <citation type="submission" date="2017-06" db="EMBL/GenBank/DDBJ databases">
        <title>FDA dAtabase for Regulatory Grade micrObial Sequences (FDA-ARGOS): Supporting development and validation of Infectious Disease Dx tests.</title>
        <authorList>
            <person name="Goldberg B."/>
            <person name="Campos J."/>
            <person name="Tallon L."/>
            <person name="Sadzewicz L."/>
            <person name="Sengamalay N."/>
            <person name="Ott S."/>
            <person name="Godinez A."/>
            <person name="Nagaraj S."/>
            <person name="Vavikolanu K."/>
            <person name="Nadendla S."/>
            <person name="George J."/>
            <person name="Geyer C."/>
            <person name="Sichtig H."/>
        </authorList>
    </citation>
    <scope>NUCLEOTIDE SEQUENCE [LARGE SCALE GENOMIC DNA]</scope>
    <source>
        <strain evidence="6">FDAARGOS_285</strain>
    </source>
</reference>
<dbReference type="PANTHER" id="PTHR43280:SF2">
    <property type="entry name" value="HTH-TYPE TRANSCRIPTIONAL REGULATOR EXSA"/>
    <property type="match status" value="1"/>
</dbReference>
<dbReference type="InterPro" id="IPR018060">
    <property type="entry name" value="HTH_AraC"/>
</dbReference>
<dbReference type="GO" id="GO:0003700">
    <property type="term" value="F:DNA-binding transcription factor activity"/>
    <property type="evidence" value="ECO:0007669"/>
    <property type="project" value="InterPro"/>
</dbReference>
<keyword evidence="2" id="KW-0238">DNA-binding</keyword>
<protein>
    <submittedName>
        <fullName evidence="5">AraC family transcriptional regulator</fullName>
    </submittedName>
</protein>
<dbReference type="GO" id="GO:0043565">
    <property type="term" value="F:sequence-specific DNA binding"/>
    <property type="evidence" value="ECO:0007669"/>
    <property type="project" value="InterPro"/>
</dbReference>
<evidence type="ECO:0000256" key="2">
    <source>
        <dbReference type="ARBA" id="ARBA00023125"/>
    </source>
</evidence>
<dbReference type="AlphaFoldDB" id="A0AAI8GTB6"/>
<dbReference type="PRINTS" id="PR00032">
    <property type="entry name" value="HTHARAC"/>
</dbReference>
<dbReference type="PANTHER" id="PTHR43280">
    <property type="entry name" value="ARAC-FAMILY TRANSCRIPTIONAL REGULATOR"/>
    <property type="match status" value="1"/>
</dbReference>
<feature type="domain" description="HTH araC/xylS-type" evidence="4">
    <location>
        <begin position="175"/>
        <end position="216"/>
    </location>
</feature>
<evidence type="ECO:0000256" key="3">
    <source>
        <dbReference type="ARBA" id="ARBA00023163"/>
    </source>
</evidence>
<dbReference type="SUPFAM" id="SSF46689">
    <property type="entry name" value="Homeodomain-like"/>
    <property type="match status" value="1"/>
</dbReference>
<dbReference type="EMBL" id="CP022046">
    <property type="protein sequence ID" value="ASE33823.1"/>
    <property type="molecule type" value="Genomic_DNA"/>
</dbReference>
<proteinExistence type="predicted"/>
<accession>A0AAI8GTB6</accession>
<sequence length="224" mass="26922">MMFNFNINHISHENKWIYHNEDASIIYVTNGYINIFYHTSNYMMTLDKGFLCIVPFDEYSFIYAINGQICILNINKLMVYTLASNIYEYFLLKNFFPIIQSYKFDKVSNHLNILNLLAPYHKERLTTNVSTSIITLLDDVKQPPYSEIPTNDSYVRYNHHNHYWQRHLFEATVALIFNTNQSISDIAIEYGFYDQSHFTKVFKNHRNMTPLHFRKRYNIYSHYK</sequence>
<evidence type="ECO:0000313" key="6">
    <source>
        <dbReference type="Proteomes" id="UP000197058"/>
    </source>
</evidence>
<gene>
    <name evidence="5" type="ORF">CEP64_04330</name>
</gene>
<dbReference type="InterPro" id="IPR020449">
    <property type="entry name" value="Tscrpt_reg_AraC-type_HTH"/>
</dbReference>
<organism evidence="5 6">
    <name type="scientific">Mammaliicoccus sciuri</name>
    <name type="common">Staphylococcus sciuri</name>
    <dbReference type="NCBI Taxonomy" id="1296"/>
    <lineage>
        <taxon>Bacteria</taxon>
        <taxon>Bacillati</taxon>
        <taxon>Bacillota</taxon>
        <taxon>Bacilli</taxon>
        <taxon>Bacillales</taxon>
        <taxon>Staphylococcaceae</taxon>
        <taxon>Mammaliicoccus</taxon>
    </lineage>
</organism>
<dbReference type="Pfam" id="PF12833">
    <property type="entry name" value="HTH_18"/>
    <property type="match status" value="1"/>
</dbReference>
<dbReference type="Gene3D" id="1.10.10.60">
    <property type="entry name" value="Homeodomain-like"/>
    <property type="match status" value="1"/>
</dbReference>